<keyword evidence="5" id="KW-0949">S-adenosyl-L-methionine</keyword>
<comment type="catalytic activity">
    <reaction evidence="4">
        <text>a 2'-deoxycytidine in DNA + S-adenosyl-L-methionine = a 5-methyl-2'-deoxycytidine in DNA + S-adenosyl-L-homocysteine + H(+)</text>
        <dbReference type="Rhea" id="RHEA:13681"/>
        <dbReference type="Rhea" id="RHEA-COMP:11369"/>
        <dbReference type="Rhea" id="RHEA-COMP:11370"/>
        <dbReference type="ChEBI" id="CHEBI:15378"/>
        <dbReference type="ChEBI" id="CHEBI:57856"/>
        <dbReference type="ChEBI" id="CHEBI:59789"/>
        <dbReference type="ChEBI" id="CHEBI:85452"/>
        <dbReference type="ChEBI" id="CHEBI:85454"/>
        <dbReference type="EC" id="2.1.1.37"/>
    </reaction>
</comment>
<dbReference type="AlphaFoldDB" id="A0AA88F3G8"/>
<dbReference type="GO" id="GO:0003886">
    <property type="term" value="F:DNA (cytosine-5-)-methyltransferase activity"/>
    <property type="evidence" value="ECO:0007669"/>
    <property type="project" value="UniProtKB-EC"/>
</dbReference>
<keyword evidence="3" id="KW-0680">Restriction system</keyword>
<comment type="caution">
    <text evidence="5">Lacks conserved residue(s) required for the propagation of feature annotation.</text>
</comment>
<evidence type="ECO:0000256" key="4">
    <source>
        <dbReference type="ARBA" id="ARBA00047422"/>
    </source>
</evidence>
<dbReference type="Pfam" id="PF00145">
    <property type="entry name" value="DNA_methylase"/>
    <property type="match status" value="1"/>
</dbReference>
<dbReference type="InterPro" id="IPR001525">
    <property type="entry name" value="C5_MeTfrase"/>
</dbReference>
<dbReference type="InterPro" id="IPR029063">
    <property type="entry name" value="SAM-dependent_MTases_sf"/>
</dbReference>
<evidence type="ECO:0008006" key="8">
    <source>
        <dbReference type="Google" id="ProtNLM"/>
    </source>
</evidence>
<dbReference type="EMBL" id="QRFF01000001">
    <property type="protein sequence ID" value="KAA3503941.1"/>
    <property type="molecule type" value="Genomic_DNA"/>
</dbReference>
<evidence type="ECO:0000256" key="5">
    <source>
        <dbReference type="PROSITE-ProRule" id="PRU01016"/>
    </source>
</evidence>
<comment type="caution">
    <text evidence="6">The sequence shown here is derived from an EMBL/GenBank/DDBJ whole genome shotgun (WGS) entry which is preliminary data.</text>
</comment>
<dbReference type="GO" id="GO:0032259">
    <property type="term" value="P:methylation"/>
    <property type="evidence" value="ECO:0007669"/>
    <property type="project" value="UniProtKB-KW"/>
</dbReference>
<evidence type="ECO:0000256" key="1">
    <source>
        <dbReference type="ARBA" id="ARBA00022603"/>
    </source>
</evidence>
<gene>
    <name evidence="6" type="ORF">DXM27_01125</name>
</gene>
<dbReference type="PROSITE" id="PS51679">
    <property type="entry name" value="SAM_MT_C5"/>
    <property type="match status" value="1"/>
</dbReference>
<reference evidence="6 7" key="1">
    <citation type="submission" date="2018-08" db="EMBL/GenBank/DDBJ databases">
        <title>Crown Gall in kiwifruit.</title>
        <authorList>
            <person name="Visnovsky S.B."/>
            <person name="Pitman A.R."/>
        </authorList>
    </citation>
    <scope>NUCLEOTIDE SEQUENCE [LARGE SCALE GENOMIC DNA]</scope>
    <source>
        <strain evidence="6 7">SBV_302_78_2</strain>
    </source>
</reference>
<evidence type="ECO:0000313" key="6">
    <source>
        <dbReference type="EMBL" id="KAA3503941.1"/>
    </source>
</evidence>
<sequence length="751" mass="83580">MSDRGADMARTSFDDERLLVEKTDVIQRKMVKLTESFGEISKLVRELHVAAGDPILVENLLKVRANIAPADTRLFTNIAELLKENSLKDTVVSPETLRALSAMPHEARSIAVAAVAAGQLSDAEKLQEIESFSEQLLDRRQKSAARERDEYLKGLAQALVPQAVEDFEQLAEELVEAIRDFLYIYQSQNSFEGLEFYSEHDYASAHRDIRMLAGLVLADFETIFGKVESFLTPPENDSQAGMLANACRALLRFVEGQFGHDGGLALDETNAGFSLELFDAVRYLCTWPSEGSVSEAHRQPSEQLRVLEFGAGAGGMAIGLMAAGFQHVGLLENMNTRLNTLKTNWPSWPIRKGLITEVSDKELKRHQGIDLLAGSIPGYSFARSSGPESRVSGDNHFPAAVRAVRIIKPRSFVFAIVETATFAQHAAYLAEVCSDLTRLGYKVEQIRLVKNDFGIPIQGTQLLLVGVRVSESGTFIIPSLISPVRRPVSEVVEPALIKYETFPEFVERKDSYSHQNRYNLWATAWRRCGSGEKLLPCIPVSQPSKSALAAMLEAYIKGDFYRDTPPQVGEVDDQHFRPRLTVSAIALLQGFPVEWSFEAELSGNVDMIAEAMPPVLARAIGLSIYQALTGTRVDLETAIREPLIDRERIGRPRPERVSLTPKWYTASRILKAAKFMDREDELNKLNPDEAGRALDTYLEELVPMKRGKGAALSRKERAAVARIAAATRLQRDRDCFPTEDSYPTRQDHTVL</sequence>
<evidence type="ECO:0000256" key="2">
    <source>
        <dbReference type="ARBA" id="ARBA00022679"/>
    </source>
</evidence>
<proteinExistence type="inferred from homology"/>
<accession>A0AA88F3G8</accession>
<dbReference type="GO" id="GO:0009307">
    <property type="term" value="P:DNA restriction-modification system"/>
    <property type="evidence" value="ECO:0007669"/>
    <property type="project" value="UniProtKB-KW"/>
</dbReference>
<dbReference type="Gene3D" id="3.90.120.10">
    <property type="entry name" value="DNA Methylase, subunit A, domain 2"/>
    <property type="match status" value="1"/>
</dbReference>
<dbReference type="Gene3D" id="3.40.50.150">
    <property type="entry name" value="Vaccinia Virus protein VP39"/>
    <property type="match status" value="1"/>
</dbReference>
<evidence type="ECO:0000313" key="7">
    <source>
        <dbReference type="Proteomes" id="UP000473658"/>
    </source>
</evidence>
<organism evidence="6 7">
    <name type="scientific">Rhizobium rhizogenes</name>
    <name type="common">Agrobacterium rhizogenes</name>
    <dbReference type="NCBI Taxonomy" id="359"/>
    <lineage>
        <taxon>Bacteria</taxon>
        <taxon>Pseudomonadati</taxon>
        <taxon>Pseudomonadota</taxon>
        <taxon>Alphaproteobacteria</taxon>
        <taxon>Hyphomicrobiales</taxon>
        <taxon>Rhizobiaceae</taxon>
        <taxon>Rhizobium/Agrobacterium group</taxon>
        <taxon>Rhizobium</taxon>
    </lineage>
</organism>
<dbReference type="Proteomes" id="UP000473658">
    <property type="component" value="Unassembled WGS sequence"/>
</dbReference>
<keyword evidence="1 5" id="KW-0489">Methyltransferase</keyword>
<evidence type="ECO:0000256" key="3">
    <source>
        <dbReference type="ARBA" id="ARBA00022747"/>
    </source>
</evidence>
<comment type="similarity">
    <text evidence="5">Belongs to the class I-like SAM-binding methyltransferase superfamily. C5-methyltransferase family.</text>
</comment>
<name>A0AA88F3G8_RHIRH</name>
<protein>
    <recommendedName>
        <fullName evidence="8">DNA (cytosine-5-)-methyltransferase</fullName>
    </recommendedName>
</protein>
<keyword evidence="2 5" id="KW-0808">Transferase</keyword>
<dbReference type="SUPFAM" id="SSF53335">
    <property type="entry name" value="S-adenosyl-L-methionine-dependent methyltransferases"/>
    <property type="match status" value="1"/>
</dbReference>